<gene>
    <name evidence="6" type="ORF">AUP42_09735</name>
</gene>
<dbReference type="InterPro" id="IPR050109">
    <property type="entry name" value="HTH-type_TetR-like_transc_reg"/>
</dbReference>
<reference evidence="6 7" key="1">
    <citation type="submission" date="2015-12" db="EMBL/GenBank/DDBJ databases">
        <title>Genome sequence of Thalassospira lucentensis MCCC 1A02072.</title>
        <authorList>
            <person name="Lu L."/>
            <person name="Lai Q."/>
            <person name="Shao Z."/>
            <person name="Qian P."/>
        </authorList>
    </citation>
    <scope>NUCLEOTIDE SEQUENCE [LARGE SCALE GENOMIC DNA]</scope>
    <source>
        <strain evidence="6 7">MCCC 1A02072</strain>
    </source>
</reference>
<dbReference type="PANTHER" id="PTHR30055:SF234">
    <property type="entry name" value="HTH-TYPE TRANSCRIPTIONAL REGULATOR BETI"/>
    <property type="match status" value="1"/>
</dbReference>
<dbReference type="Gene3D" id="1.10.357.10">
    <property type="entry name" value="Tetracycline Repressor, domain 2"/>
    <property type="match status" value="1"/>
</dbReference>
<dbReference type="Pfam" id="PF00440">
    <property type="entry name" value="TetR_N"/>
    <property type="match status" value="1"/>
</dbReference>
<dbReference type="EMBL" id="LPVY01000002">
    <property type="protein sequence ID" value="KZB69157.1"/>
    <property type="molecule type" value="Genomic_DNA"/>
</dbReference>
<dbReference type="PANTHER" id="PTHR30055">
    <property type="entry name" value="HTH-TYPE TRANSCRIPTIONAL REGULATOR RUTR"/>
    <property type="match status" value="1"/>
</dbReference>
<evidence type="ECO:0000256" key="3">
    <source>
        <dbReference type="ARBA" id="ARBA00023163"/>
    </source>
</evidence>
<evidence type="ECO:0000259" key="5">
    <source>
        <dbReference type="PROSITE" id="PS50977"/>
    </source>
</evidence>
<evidence type="ECO:0000313" key="6">
    <source>
        <dbReference type="EMBL" id="KZB69157.1"/>
    </source>
</evidence>
<dbReference type="RefSeq" id="WP_062948240.1">
    <property type="nucleotide sequence ID" value="NZ_LPVY01000002.1"/>
</dbReference>
<evidence type="ECO:0000256" key="4">
    <source>
        <dbReference type="PROSITE-ProRule" id="PRU00335"/>
    </source>
</evidence>
<dbReference type="GO" id="GO:0003700">
    <property type="term" value="F:DNA-binding transcription factor activity"/>
    <property type="evidence" value="ECO:0007669"/>
    <property type="project" value="TreeGrafter"/>
</dbReference>
<proteinExistence type="predicted"/>
<organism evidence="6 7">
    <name type="scientific">Thalassospira lucentensis</name>
    <dbReference type="NCBI Taxonomy" id="168935"/>
    <lineage>
        <taxon>Bacteria</taxon>
        <taxon>Pseudomonadati</taxon>
        <taxon>Pseudomonadota</taxon>
        <taxon>Alphaproteobacteria</taxon>
        <taxon>Rhodospirillales</taxon>
        <taxon>Thalassospiraceae</taxon>
        <taxon>Thalassospira</taxon>
    </lineage>
</organism>
<evidence type="ECO:0000256" key="1">
    <source>
        <dbReference type="ARBA" id="ARBA00023015"/>
    </source>
</evidence>
<feature type="DNA-binding region" description="H-T-H motif" evidence="4">
    <location>
        <begin position="39"/>
        <end position="58"/>
    </location>
</feature>
<keyword evidence="3" id="KW-0804">Transcription</keyword>
<dbReference type="AlphaFoldDB" id="A0A154LB98"/>
<dbReference type="SUPFAM" id="SSF46689">
    <property type="entry name" value="Homeodomain-like"/>
    <property type="match status" value="1"/>
</dbReference>
<dbReference type="PROSITE" id="PS50977">
    <property type="entry name" value="HTH_TETR_2"/>
    <property type="match status" value="1"/>
</dbReference>
<accession>A0A154LB98</accession>
<dbReference type="InterPro" id="IPR001647">
    <property type="entry name" value="HTH_TetR"/>
</dbReference>
<evidence type="ECO:0000256" key="2">
    <source>
        <dbReference type="ARBA" id="ARBA00023125"/>
    </source>
</evidence>
<keyword evidence="2 4" id="KW-0238">DNA-binding</keyword>
<evidence type="ECO:0000313" key="7">
    <source>
        <dbReference type="Proteomes" id="UP000076335"/>
    </source>
</evidence>
<feature type="domain" description="HTH tetR-type" evidence="5">
    <location>
        <begin position="16"/>
        <end position="76"/>
    </location>
</feature>
<protein>
    <recommendedName>
        <fullName evidence="5">HTH tetR-type domain-containing protein</fullName>
    </recommendedName>
</protein>
<comment type="caution">
    <text evidence="6">The sequence shown here is derived from an EMBL/GenBank/DDBJ whole genome shotgun (WGS) entry which is preliminary data.</text>
</comment>
<dbReference type="GO" id="GO:0000976">
    <property type="term" value="F:transcription cis-regulatory region binding"/>
    <property type="evidence" value="ECO:0007669"/>
    <property type="project" value="TreeGrafter"/>
</dbReference>
<sequence length="197" mass="22465">MEKRKYNKTLRAEKEDETRLKIVEAAMSLHGEVGPARTTISAIADRAGVQRLTVYRHFTEENELLDACLLHWRSLNPPPDPASWRESVAEGDWGLAILSMLYHYYGETAYMWDHCYRDRESVAALHEQMTGFDAYLDMLCVDVLASLPDARRKGKMCKAVARHAVQFATWQSLSQTGVENSEMAALMDDWLHKCPVS</sequence>
<dbReference type="OrthoDB" id="8535430at2"/>
<dbReference type="PRINTS" id="PR00455">
    <property type="entry name" value="HTHTETR"/>
</dbReference>
<keyword evidence="1" id="KW-0805">Transcription regulation</keyword>
<dbReference type="Proteomes" id="UP000076335">
    <property type="component" value="Unassembled WGS sequence"/>
</dbReference>
<name>A0A154LB98_9PROT</name>
<dbReference type="InterPro" id="IPR009057">
    <property type="entry name" value="Homeodomain-like_sf"/>
</dbReference>